<protein>
    <recommendedName>
        <fullName evidence="4">Family with sequence similarity 177 member A1</fullName>
    </recommendedName>
</protein>
<sequence>MLFPCLPRENDMTGLSLNLPNVSLEQTMEGEMRENVDAQKDFQTVEVGELEEGKNAQKAPRRVIHFASGETMEEYSTEDEEEEPEKKDLLSPDPSNLTWGPYFWFHMWRAATSTVSACDFLGEKMAAALGITLPKYQYAIDEFYRAKKEEEEEQQENRMSEEAERSFQEQKGQEGALTEQPDSSISIVNITCELEKEPCQISDASPFPPNPLLQDDLRVSAPVPS</sequence>
<evidence type="ECO:0008006" key="4">
    <source>
        <dbReference type="Google" id="ProtNLM"/>
    </source>
</evidence>
<evidence type="ECO:0000313" key="2">
    <source>
        <dbReference type="EMBL" id="KAG5847042.1"/>
    </source>
</evidence>
<dbReference type="EMBL" id="JAFIRN010000006">
    <property type="protein sequence ID" value="KAG5847042.1"/>
    <property type="molecule type" value="Genomic_DNA"/>
</dbReference>
<feature type="region of interest" description="Disordered" evidence="1">
    <location>
        <begin position="200"/>
        <end position="225"/>
    </location>
</feature>
<evidence type="ECO:0000313" key="3">
    <source>
        <dbReference type="Proteomes" id="UP001044222"/>
    </source>
</evidence>
<keyword evidence="3" id="KW-1185">Reference proteome</keyword>
<feature type="region of interest" description="Disordered" evidence="1">
    <location>
        <begin position="67"/>
        <end position="92"/>
    </location>
</feature>
<evidence type="ECO:0000256" key="1">
    <source>
        <dbReference type="SAM" id="MobiDB-lite"/>
    </source>
</evidence>
<accession>A0A9D3MFJ1</accession>
<gene>
    <name evidence="2" type="ORF">ANANG_G00121490</name>
</gene>
<organism evidence="2 3">
    <name type="scientific">Anguilla anguilla</name>
    <name type="common">European freshwater eel</name>
    <name type="synonym">Muraena anguilla</name>
    <dbReference type="NCBI Taxonomy" id="7936"/>
    <lineage>
        <taxon>Eukaryota</taxon>
        <taxon>Metazoa</taxon>
        <taxon>Chordata</taxon>
        <taxon>Craniata</taxon>
        <taxon>Vertebrata</taxon>
        <taxon>Euteleostomi</taxon>
        <taxon>Actinopterygii</taxon>
        <taxon>Neopterygii</taxon>
        <taxon>Teleostei</taxon>
        <taxon>Anguilliformes</taxon>
        <taxon>Anguillidae</taxon>
        <taxon>Anguilla</taxon>
    </lineage>
</organism>
<feature type="compositionally biased region" description="Acidic residues" evidence="1">
    <location>
        <begin position="71"/>
        <end position="83"/>
    </location>
</feature>
<dbReference type="Pfam" id="PF14774">
    <property type="entry name" value="FAM177"/>
    <property type="match status" value="1"/>
</dbReference>
<dbReference type="InterPro" id="IPR028260">
    <property type="entry name" value="FAM177"/>
</dbReference>
<dbReference type="PANTHER" id="PTHR31206">
    <property type="entry name" value="LP10445P"/>
    <property type="match status" value="1"/>
</dbReference>
<name>A0A9D3MFJ1_ANGAN</name>
<dbReference type="Proteomes" id="UP001044222">
    <property type="component" value="Chromosome 6"/>
</dbReference>
<comment type="caution">
    <text evidence="2">The sequence shown here is derived from an EMBL/GenBank/DDBJ whole genome shotgun (WGS) entry which is preliminary data.</text>
</comment>
<proteinExistence type="predicted"/>
<dbReference type="AlphaFoldDB" id="A0A9D3MFJ1"/>
<feature type="compositionally biased region" description="Basic and acidic residues" evidence="1">
    <location>
        <begin position="149"/>
        <end position="172"/>
    </location>
</feature>
<dbReference type="PANTHER" id="PTHR31206:SF5">
    <property type="entry name" value="PROTEIN FAM177A1"/>
    <property type="match status" value="1"/>
</dbReference>
<reference evidence="2" key="1">
    <citation type="submission" date="2021-01" db="EMBL/GenBank/DDBJ databases">
        <title>A chromosome-scale assembly of European eel, Anguilla anguilla.</title>
        <authorList>
            <person name="Henkel C."/>
            <person name="Jong-Raadsen S.A."/>
            <person name="Dufour S."/>
            <person name="Weltzien F.-A."/>
            <person name="Palstra A.P."/>
            <person name="Pelster B."/>
            <person name="Spaink H.P."/>
            <person name="Van Den Thillart G.E."/>
            <person name="Jansen H."/>
            <person name="Zahm M."/>
            <person name="Klopp C."/>
            <person name="Cedric C."/>
            <person name="Louis A."/>
            <person name="Berthelot C."/>
            <person name="Parey E."/>
            <person name="Roest Crollius H."/>
            <person name="Montfort J."/>
            <person name="Robinson-Rechavi M."/>
            <person name="Bucao C."/>
            <person name="Bouchez O."/>
            <person name="Gislard M."/>
            <person name="Lluch J."/>
            <person name="Milhes M."/>
            <person name="Lampietro C."/>
            <person name="Lopez Roques C."/>
            <person name="Donnadieu C."/>
            <person name="Braasch I."/>
            <person name="Desvignes T."/>
            <person name="Postlethwait J."/>
            <person name="Bobe J."/>
            <person name="Guiguen Y."/>
            <person name="Dirks R."/>
        </authorList>
    </citation>
    <scope>NUCLEOTIDE SEQUENCE</scope>
    <source>
        <strain evidence="2">Tag_6206</strain>
        <tissue evidence="2">Liver</tissue>
    </source>
</reference>
<feature type="region of interest" description="Disordered" evidence="1">
    <location>
        <begin position="149"/>
        <end position="184"/>
    </location>
</feature>